<accession>A0A0F6AI48</accession>
<dbReference type="EMBL" id="AUXW01000055">
    <property type="protein sequence ID" value="KKE85456.1"/>
    <property type="molecule type" value="Genomic_DNA"/>
</dbReference>
<sequence length="122" mass="14333">MNWKIIEEVPREFADESYSLKAECDCTEGTIVLEIVWAQIMYALTADLIRINEEPELIYDCMVFCEDRIEKYGHQVMRITDKSPFSTLLRLSSMQKDGVLNHYLSERYGVTFRTELPRQVNT</sequence>
<protein>
    <submittedName>
        <fullName evidence="1">Uncharacterized protein</fullName>
    </submittedName>
</protein>
<proteinExistence type="predicted"/>
<name>A0A0F6AI48_9GAMM</name>
<organism evidence="1 2">
    <name type="scientific">Pseudoalteromonas luteoviolacea S4054</name>
    <dbReference type="NCBI Taxonomy" id="1129367"/>
    <lineage>
        <taxon>Bacteria</taxon>
        <taxon>Pseudomonadati</taxon>
        <taxon>Pseudomonadota</taxon>
        <taxon>Gammaproteobacteria</taxon>
        <taxon>Alteromonadales</taxon>
        <taxon>Pseudoalteromonadaceae</taxon>
        <taxon>Pseudoalteromonas</taxon>
    </lineage>
</organism>
<dbReference type="PATRIC" id="fig|1129367.4.peg.505"/>
<dbReference type="RefSeq" id="WP_046354375.1">
    <property type="nucleotide sequence ID" value="NZ_AUXW01000055.1"/>
</dbReference>
<evidence type="ECO:0000313" key="1">
    <source>
        <dbReference type="EMBL" id="KKE85456.1"/>
    </source>
</evidence>
<gene>
    <name evidence="1" type="ORF">N479_26020</name>
</gene>
<dbReference type="Proteomes" id="UP000033434">
    <property type="component" value="Unassembled WGS sequence"/>
</dbReference>
<evidence type="ECO:0000313" key="2">
    <source>
        <dbReference type="Proteomes" id="UP000033434"/>
    </source>
</evidence>
<dbReference type="AlphaFoldDB" id="A0A0F6AI48"/>
<reference evidence="1 2" key="1">
    <citation type="journal article" date="2015" name="BMC Genomics">
        <title>Genome mining reveals unlocked bioactive potential of marine Gram-negative bacteria.</title>
        <authorList>
            <person name="Machado H."/>
            <person name="Sonnenschein E.C."/>
            <person name="Melchiorsen J."/>
            <person name="Gram L."/>
        </authorList>
    </citation>
    <scope>NUCLEOTIDE SEQUENCE [LARGE SCALE GENOMIC DNA]</scope>
    <source>
        <strain evidence="1 2">S4054</strain>
    </source>
</reference>
<comment type="caution">
    <text evidence="1">The sequence shown here is derived from an EMBL/GenBank/DDBJ whole genome shotgun (WGS) entry which is preliminary data.</text>
</comment>